<evidence type="ECO:0000313" key="2">
    <source>
        <dbReference type="Proteomes" id="UP000789860"/>
    </source>
</evidence>
<keyword evidence="2" id="KW-1185">Reference proteome</keyword>
<evidence type="ECO:0000313" key="1">
    <source>
        <dbReference type="EMBL" id="CAG8680312.1"/>
    </source>
</evidence>
<proteinExistence type="predicted"/>
<dbReference type="EMBL" id="CAJVPM010031617">
    <property type="protein sequence ID" value="CAG8680312.1"/>
    <property type="molecule type" value="Genomic_DNA"/>
</dbReference>
<protein>
    <submittedName>
        <fullName evidence="1">1698_t:CDS:1</fullName>
    </submittedName>
</protein>
<name>A0ACA9NX71_9GLOM</name>
<comment type="caution">
    <text evidence="1">The sequence shown here is derived from an EMBL/GenBank/DDBJ whole genome shotgun (WGS) entry which is preliminary data.</text>
</comment>
<dbReference type="Proteomes" id="UP000789860">
    <property type="component" value="Unassembled WGS sequence"/>
</dbReference>
<feature type="non-terminal residue" evidence="1">
    <location>
        <position position="57"/>
    </location>
</feature>
<gene>
    <name evidence="1" type="ORF">SCALOS_LOCUS9710</name>
</gene>
<sequence length="57" mass="6555">NETNNYPNEQELEVNKMSIETTNIEELSRVELIEVEITSVEIQCETEAITTTRNIAK</sequence>
<accession>A0ACA9NX71</accession>
<organism evidence="1 2">
    <name type="scientific">Scutellospora calospora</name>
    <dbReference type="NCBI Taxonomy" id="85575"/>
    <lineage>
        <taxon>Eukaryota</taxon>
        <taxon>Fungi</taxon>
        <taxon>Fungi incertae sedis</taxon>
        <taxon>Mucoromycota</taxon>
        <taxon>Glomeromycotina</taxon>
        <taxon>Glomeromycetes</taxon>
        <taxon>Diversisporales</taxon>
        <taxon>Gigasporaceae</taxon>
        <taxon>Scutellospora</taxon>
    </lineage>
</organism>
<feature type="non-terminal residue" evidence="1">
    <location>
        <position position="1"/>
    </location>
</feature>
<reference evidence="1" key="1">
    <citation type="submission" date="2021-06" db="EMBL/GenBank/DDBJ databases">
        <authorList>
            <person name="Kallberg Y."/>
            <person name="Tangrot J."/>
            <person name="Rosling A."/>
        </authorList>
    </citation>
    <scope>NUCLEOTIDE SEQUENCE</scope>
    <source>
        <strain evidence="1">AU212A</strain>
    </source>
</reference>